<evidence type="ECO:0000259" key="1">
    <source>
        <dbReference type="Pfam" id="PF25232"/>
    </source>
</evidence>
<protein>
    <recommendedName>
        <fullName evidence="1">DUF7848 domain-containing protein</fullName>
    </recommendedName>
</protein>
<feature type="domain" description="DUF7848" evidence="1">
    <location>
        <begin position="2"/>
        <end position="78"/>
    </location>
</feature>
<gene>
    <name evidence="2" type="ORF">G3I21_02065</name>
</gene>
<proteinExistence type="predicted"/>
<evidence type="ECO:0000313" key="2">
    <source>
        <dbReference type="EMBL" id="NEB90533.1"/>
    </source>
</evidence>
<dbReference type="Proteomes" id="UP000470520">
    <property type="component" value="Unassembled WGS sequence"/>
</dbReference>
<dbReference type="EMBL" id="JAAGMR010000021">
    <property type="protein sequence ID" value="NEB90533.1"/>
    <property type="molecule type" value="Genomic_DNA"/>
</dbReference>
<accession>A0A7K3QKX8</accession>
<dbReference type="AlphaFoldDB" id="A0A7K3QKX8"/>
<dbReference type="InterPro" id="IPR057170">
    <property type="entry name" value="DUF7848"/>
</dbReference>
<sequence>MMRASYRFREHTLRADRSEDADAVLFAMECKSCGESSDGAGEPTDGTQWAADHLKAHPGHLTYREHITRPYRFVPGAWL</sequence>
<name>A0A7K3QKX8_9ACTN</name>
<evidence type="ECO:0000313" key="3">
    <source>
        <dbReference type="Proteomes" id="UP000470520"/>
    </source>
</evidence>
<reference evidence="2 3" key="1">
    <citation type="submission" date="2020-01" db="EMBL/GenBank/DDBJ databases">
        <title>Insect and environment-associated Actinomycetes.</title>
        <authorList>
            <person name="Currrie C."/>
            <person name="Chevrette M."/>
            <person name="Carlson C."/>
            <person name="Stubbendieck R."/>
            <person name="Wendt-Pienkowski E."/>
        </authorList>
    </citation>
    <scope>NUCLEOTIDE SEQUENCE [LARGE SCALE GENOMIC DNA]</scope>
    <source>
        <strain evidence="2 3">SID7754</strain>
    </source>
</reference>
<comment type="caution">
    <text evidence="2">The sequence shown here is derived from an EMBL/GenBank/DDBJ whole genome shotgun (WGS) entry which is preliminary data.</text>
</comment>
<dbReference type="Pfam" id="PF25232">
    <property type="entry name" value="DUF7848"/>
    <property type="match status" value="1"/>
</dbReference>
<organism evidence="2 3">
    <name type="scientific">Streptomyces bauhiniae</name>
    <dbReference type="NCBI Taxonomy" id="2340725"/>
    <lineage>
        <taxon>Bacteria</taxon>
        <taxon>Bacillati</taxon>
        <taxon>Actinomycetota</taxon>
        <taxon>Actinomycetes</taxon>
        <taxon>Kitasatosporales</taxon>
        <taxon>Streptomycetaceae</taxon>
        <taxon>Streptomyces</taxon>
    </lineage>
</organism>